<feature type="compositionally biased region" description="Basic and acidic residues" evidence="1">
    <location>
        <begin position="7"/>
        <end position="21"/>
    </location>
</feature>
<dbReference type="Proteomes" id="UP000680839">
    <property type="component" value="Chromosome"/>
</dbReference>
<accession>A0A975NBU0</accession>
<gene>
    <name evidence="2" type="ORF">KMZ29_21215</name>
</gene>
<evidence type="ECO:0000313" key="2">
    <source>
        <dbReference type="EMBL" id="QWG12213.1"/>
    </source>
</evidence>
<dbReference type="AlphaFoldDB" id="A0A975NBU0"/>
<feature type="region of interest" description="Disordered" evidence="1">
    <location>
        <begin position="1"/>
        <end position="21"/>
    </location>
</feature>
<evidence type="ECO:0000256" key="1">
    <source>
        <dbReference type="SAM" id="MobiDB-lite"/>
    </source>
</evidence>
<reference evidence="2" key="1">
    <citation type="submission" date="2021-06" db="EMBL/GenBank/DDBJ databases">
        <title>Bradyrhizobium sp. S2-20-1 Genome sequencing.</title>
        <authorList>
            <person name="Jin L."/>
        </authorList>
    </citation>
    <scope>NUCLEOTIDE SEQUENCE</scope>
    <source>
        <strain evidence="2">S2-20-1</strain>
    </source>
</reference>
<name>A0A975NBU0_9BRAD</name>
<dbReference type="EMBL" id="CP076134">
    <property type="protein sequence ID" value="QWG12213.1"/>
    <property type="molecule type" value="Genomic_DNA"/>
</dbReference>
<evidence type="ECO:0000313" key="3">
    <source>
        <dbReference type="Proteomes" id="UP000680839"/>
    </source>
</evidence>
<dbReference type="RefSeq" id="WP_215621048.1">
    <property type="nucleotide sequence ID" value="NZ_CP076134.1"/>
</dbReference>
<proteinExistence type="predicted"/>
<sequence length="80" mass="9078">MEIVYPSHRDRDCTDKNPHLGDDYMDDLRPLLEENVRHGADKPRAGKANDVLALLEENARLRGLVVRLSSIIIKSIADQK</sequence>
<protein>
    <submittedName>
        <fullName evidence="2">Uncharacterized protein</fullName>
    </submittedName>
</protein>
<organism evidence="2 3">
    <name type="scientific">Bradyrhizobium sediminis</name>
    <dbReference type="NCBI Taxonomy" id="2840469"/>
    <lineage>
        <taxon>Bacteria</taxon>
        <taxon>Pseudomonadati</taxon>
        <taxon>Pseudomonadota</taxon>
        <taxon>Alphaproteobacteria</taxon>
        <taxon>Hyphomicrobiales</taxon>
        <taxon>Nitrobacteraceae</taxon>
        <taxon>Bradyrhizobium</taxon>
    </lineage>
</organism>